<proteinExistence type="predicted"/>
<evidence type="ECO:0000313" key="2">
    <source>
        <dbReference type="Proteomes" id="UP001341840"/>
    </source>
</evidence>
<accession>A0ABU6UN39</accession>
<dbReference type="Proteomes" id="UP001341840">
    <property type="component" value="Unassembled WGS sequence"/>
</dbReference>
<protein>
    <submittedName>
        <fullName evidence="1">Uncharacterized protein</fullName>
    </submittedName>
</protein>
<organism evidence="1 2">
    <name type="scientific">Stylosanthes scabra</name>
    <dbReference type="NCBI Taxonomy" id="79078"/>
    <lineage>
        <taxon>Eukaryota</taxon>
        <taxon>Viridiplantae</taxon>
        <taxon>Streptophyta</taxon>
        <taxon>Embryophyta</taxon>
        <taxon>Tracheophyta</taxon>
        <taxon>Spermatophyta</taxon>
        <taxon>Magnoliopsida</taxon>
        <taxon>eudicotyledons</taxon>
        <taxon>Gunneridae</taxon>
        <taxon>Pentapetalae</taxon>
        <taxon>rosids</taxon>
        <taxon>fabids</taxon>
        <taxon>Fabales</taxon>
        <taxon>Fabaceae</taxon>
        <taxon>Papilionoideae</taxon>
        <taxon>50 kb inversion clade</taxon>
        <taxon>dalbergioids sensu lato</taxon>
        <taxon>Dalbergieae</taxon>
        <taxon>Pterocarpus clade</taxon>
        <taxon>Stylosanthes</taxon>
    </lineage>
</organism>
<gene>
    <name evidence="1" type="ORF">PIB30_065810</name>
</gene>
<name>A0ABU6UN39_9FABA</name>
<dbReference type="EMBL" id="JASCZI010121490">
    <property type="protein sequence ID" value="MED6161950.1"/>
    <property type="molecule type" value="Genomic_DNA"/>
</dbReference>
<evidence type="ECO:0000313" key="1">
    <source>
        <dbReference type="EMBL" id="MED6161950.1"/>
    </source>
</evidence>
<reference evidence="1 2" key="1">
    <citation type="journal article" date="2023" name="Plants (Basel)">
        <title>Bridging the Gap: Combining Genomics and Transcriptomics Approaches to Understand Stylosanthes scabra, an Orphan Legume from the Brazilian Caatinga.</title>
        <authorList>
            <person name="Ferreira-Neto J.R.C."/>
            <person name="da Silva M.D."/>
            <person name="Binneck E."/>
            <person name="de Melo N.F."/>
            <person name="da Silva R.H."/>
            <person name="de Melo A.L.T.M."/>
            <person name="Pandolfi V."/>
            <person name="Bustamante F.O."/>
            <person name="Brasileiro-Vidal A.C."/>
            <person name="Benko-Iseppon A.M."/>
        </authorList>
    </citation>
    <scope>NUCLEOTIDE SEQUENCE [LARGE SCALE GENOMIC DNA]</scope>
    <source>
        <tissue evidence="1">Leaves</tissue>
    </source>
</reference>
<sequence>MLGIDSWTLERWKDDVFMRPRRKGRLGVWGGRLGVGAGVTMAVEVGTVVGVAGGAACEDDPAS</sequence>
<comment type="caution">
    <text evidence="1">The sequence shown here is derived from an EMBL/GenBank/DDBJ whole genome shotgun (WGS) entry which is preliminary data.</text>
</comment>
<keyword evidence="2" id="KW-1185">Reference proteome</keyword>